<name>A0ABQ6PD00_9GAMM</name>
<reference evidence="1 2" key="1">
    <citation type="journal article" date="2024" name="Dis. Aquat. Organ.">
        <title>Francisella sciaenopsi sp. nov. isolated from diseased red drum Sciaenops ocellatus in Florida, USA.</title>
        <authorList>
            <person name="Kawahara M."/>
            <person name="Cody T.T."/>
            <person name="Yanong R.P.E."/>
            <person name="Henderson E."/>
            <person name="Yazdi Z."/>
            <person name="Soto E."/>
        </authorList>
    </citation>
    <scope>NUCLEOTIDE SEQUENCE [LARGE SCALE GENOMIC DNA]</scope>
    <source>
        <strain evidence="1 2">R22-20-7</strain>
    </source>
</reference>
<gene>
    <name evidence="1" type="ORF">fsci_01040</name>
</gene>
<dbReference type="EMBL" id="BTHG01000001">
    <property type="protein sequence ID" value="GMN88618.1"/>
    <property type="molecule type" value="Genomic_DNA"/>
</dbReference>
<dbReference type="RefSeq" id="WP_407876533.1">
    <property type="nucleotide sequence ID" value="NZ_BTHG01000001.1"/>
</dbReference>
<accession>A0ABQ6PD00</accession>
<keyword evidence="2" id="KW-1185">Reference proteome</keyword>
<protein>
    <submittedName>
        <fullName evidence="1">Uncharacterized protein</fullName>
    </submittedName>
</protein>
<organism evidence="1 2">
    <name type="scientific">Francisella sciaenopsi</name>
    <dbReference type="NCBI Taxonomy" id="3055034"/>
    <lineage>
        <taxon>Bacteria</taxon>
        <taxon>Pseudomonadati</taxon>
        <taxon>Pseudomonadota</taxon>
        <taxon>Gammaproteobacteria</taxon>
        <taxon>Thiotrichales</taxon>
        <taxon>Francisellaceae</taxon>
        <taxon>Francisella</taxon>
    </lineage>
</organism>
<evidence type="ECO:0000313" key="1">
    <source>
        <dbReference type="EMBL" id="GMN88618.1"/>
    </source>
</evidence>
<evidence type="ECO:0000313" key="2">
    <source>
        <dbReference type="Proteomes" id="UP001628164"/>
    </source>
</evidence>
<dbReference type="Proteomes" id="UP001628164">
    <property type="component" value="Unassembled WGS sequence"/>
</dbReference>
<comment type="caution">
    <text evidence="1">The sequence shown here is derived from an EMBL/GenBank/DDBJ whole genome shotgun (WGS) entry which is preliminary data.</text>
</comment>
<proteinExistence type="predicted"/>
<sequence length="516" mass="61118">MNNTNPIEINVKYTITNDYIFETRIESLEGVVNVDDESRIKFLSDYKNITAKEFLISELEKVSSFVNDLNVKYNKKHAINYVFSAIFTESLMNIQPIIDIFKVKEVDVHLKKISESYYDQSFKEKTIAEIHRLFQQRYLAYFICAFIHHKDNVFSALKWQEYNTDIFPIDDIEFKNVEIIQHELEETCLGNHFLDKDNINNNTIAKVIYGYHTKVMCEKFQDNWGKNRFSREIFDYFDINISKFILKRSESSRPAKLTFSANPKPKKQFKNLEIRELRNIIFSLLLCYCNYAKVYINFYEADKLKKKLNDGKYEKGATTDIEVAKLEYVLEYLKSLKDGKDIQDKIFTFNSHDISGVTNPFATDNKDAIYDDRLPNSNIKSQNAFIQHSMGIAGNIELSITEYRKELSKLSIFQKYKTKKTSELYEEFYTESNKLQENKELLTEQLNDFWINQGHLYMLVVFVYDEIFNSMNVPSFISKLIDIKSKRRDRYLANITARFNYDYCRWLSYAADIYDL</sequence>